<dbReference type="SUPFAM" id="SSF52833">
    <property type="entry name" value="Thioredoxin-like"/>
    <property type="match status" value="1"/>
</dbReference>
<accession>A0A2N0B8S9</accession>
<protein>
    <submittedName>
        <fullName evidence="6">Photosynthetic protein synthase I</fullName>
    </submittedName>
    <submittedName>
        <fullName evidence="5">SCO family protein</fullName>
    </submittedName>
</protein>
<keyword evidence="4" id="KW-0472">Membrane</keyword>
<name>A0A2N0B8S9_9LEPT</name>
<evidence type="ECO:0000313" key="5">
    <source>
        <dbReference type="EMBL" id="MDV6236856.1"/>
    </source>
</evidence>
<dbReference type="Pfam" id="PF02630">
    <property type="entry name" value="SCO1-SenC"/>
    <property type="match status" value="1"/>
</dbReference>
<feature type="binding site" evidence="2">
    <location>
        <position position="164"/>
    </location>
    <ligand>
        <name>Cu cation</name>
        <dbReference type="ChEBI" id="CHEBI:23378"/>
    </ligand>
</feature>
<reference evidence="5 7" key="2">
    <citation type="journal article" date="2018" name="Microb. Genom.">
        <title>Deciphering the unexplored Leptospira diversity from soils uncovers genomic evolution to virulence.</title>
        <authorList>
            <person name="Thibeaux R."/>
            <person name="Iraola G."/>
            <person name="Ferres I."/>
            <person name="Bierque E."/>
            <person name="Girault D."/>
            <person name="Soupe-Gilbert M.E."/>
            <person name="Picardeau M."/>
            <person name="Goarant C."/>
        </authorList>
    </citation>
    <scope>NUCLEOTIDE SEQUENCE [LARGE SCALE GENOMIC DNA]</scope>
    <source>
        <strain evidence="5 7">ATI7-C-A5</strain>
    </source>
</reference>
<dbReference type="EMBL" id="NPEF01000093">
    <property type="protein sequence ID" value="PJZ92950.1"/>
    <property type="molecule type" value="Genomic_DNA"/>
</dbReference>
<keyword evidence="2" id="KW-0479">Metal-binding</keyword>
<keyword evidence="2" id="KW-0186">Copper</keyword>
<feature type="binding site" evidence="2">
    <location>
        <position position="73"/>
    </location>
    <ligand>
        <name>Cu cation</name>
        <dbReference type="ChEBI" id="CHEBI:23378"/>
    </ligand>
</feature>
<reference evidence="5" key="3">
    <citation type="submission" date="2023-10" db="EMBL/GenBank/DDBJ databases">
        <authorList>
            <person name="Picardeau M."/>
            <person name="Thibeaux R."/>
        </authorList>
    </citation>
    <scope>NUCLEOTIDE SEQUENCE</scope>
    <source>
        <strain evidence="5">ATI7-C-A5</strain>
    </source>
</reference>
<evidence type="ECO:0000256" key="4">
    <source>
        <dbReference type="SAM" id="Phobius"/>
    </source>
</evidence>
<evidence type="ECO:0000256" key="3">
    <source>
        <dbReference type="PIRSR" id="PIRSR603782-2"/>
    </source>
</evidence>
<dbReference type="InterPro" id="IPR036249">
    <property type="entry name" value="Thioredoxin-like_sf"/>
</dbReference>
<evidence type="ECO:0000313" key="7">
    <source>
        <dbReference type="Proteomes" id="UP000232122"/>
    </source>
</evidence>
<proteinExistence type="inferred from homology"/>
<dbReference type="GO" id="GO:0046872">
    <property type="term" value="F:metal ion binding"/>
    <property type="evidence" value="ECO:0007669"/>
    <property type="project" value="UniProtKB-KW"/>
</dbReference>
<organism evidence="6">
    <name type="scientific">Leptospira ellisii</name>
    <dbReference type="NCBI Taxonomy" id="2023197"/>
    <lineage>
        <taxon>Bacteria</taxon>
        <taxon>Pseudomonadati</taxon>
        <taxon>Spirochaetota</taxon>
        <taxon>Spirochaetia</taxon>
        <taxon>Leptospirales</taxon>
        <taxon>Leptospiraceae</taxon>
        <taxon>Leptospira</taxon>
    </lineage>
</organism>
<dbReference type="RefSeq" id="WP_100746879.1">
    <property type="nucleotide sequence ID" value="NZ_NPEF02000017.1"/>
</dbReference>
<accession>A0A2N0BKW2</accession>
<evidence type="ECO:0000256" key="1">
    <source>
        <dbReference type="ARBA" id="ARBA00010996"/>
    </source>
</evidence>
<dbReference type="PANTHER" id="PTHR12151:SF25">
    <property type="entry name" value="LINALOOL DEHYDRATASE_ISOMERASE DOMAIN-CONTAINING PROTEIN"/>
    <property type="match status" value="1"/>
</dbReference>
<dbReference type="Proteomes" id="UP000232122">
    <property type="component" value="Unassembled WGS sequence"/>
</dbReference>
<evidence type="ECO:0000256" key="2">
    <source>
        <dbReference type="PIRSR" id="PIRSR603782-1"/>
    </source>
</evidence>
<gene>
    <name evidence="5" type="ORF">CH379_014600</name>
    <name evidence="6" type="ORF">CH379_10450</name>
</gene>
<feature type="transmembrane region" description="Helical" evidence="4">
    <location>
        <begin position="6"/>
        <end position="22"/>
    </location>
</feature>
<reference evidence="6" key="1">
    <citation type="submission" date="2017-07" db="EMBL/GenBank/DDBJ databases">
        <title>Leptospira spp. isolated from tropical soils.</title>
        <authorList>
            <person name="Thibeaux R."/>
            <person name="Iraola G."/>
            <person name="Ferres I."/>
            <person name="Bierque E."/>
            <person name="Girault D."/>
            <person name="Soupe-Gilbert M.-E."/>
            <person name="Picardeau M."/>
            <person name="Goarant C."/>
        </authorList>
    </citation>
    <scope>NUCLEOTIDE SEQUENCE [LARGE SCALE GENOMIC DNA]</scope>
    <source>
        <strain evidence="6">ATI7-C-A5</strain>
    </source>
</reference>
<feature type="disulfide bond" description="Redox-active" evidence="3">
    <location>
        <begin position="73"/>
        <end position="77"/>
    </location>
</feature>
<dbReference type="AlphaFoldDB" id="A0A2N0B8S9"/>
<keyword evidence="4" id="KW-1133">Transmembrane helix</keyword>
<dbReference type="EMBL" id="NPEF02000017">
    <property type="protein sequence ID" value="MDV6236856.1"/>
    <property type="molecule type" value="Genomic_DNA"/>
</dbReference>
<dbReference type="Gene3D" id="3.40.30.10">
    <property type="entry name" value="Glutaredoxin"/>
    <property type="match status" value="1"/>
</dbReference>
<feature type="binding site" evidence="2">
    <location>
        <position position="77"/>
    </location>
    <ligand>
        <name>Cu cation</name>
        <dbReference type="ChEBI" id="CHEBI:23378"/>
    </ligand>
</feature>
<dbReference type="OrthoDB" id="9811998at2"/>
<evidence type="ECO:0000313" key="6">
    <source>
        <dbReference type="EMBL" id="PJZ92950.1"/>
    </source>
</evidence>
<keyword evidence="4" id="KW-0812">Transmembrane</keyword>
<keyword evidence="7" id="KW-1185">Reference proteome</keyword>
<comment type="similarity">
    <text evidence="1">Belongs to the SCO1/2 family.</text>
</comment>
<dbReference type="InterPro" id="IPR003782">
    <property type="entry name" value="SCO1/SenC"/>
</dbReference>
<comment type="caution">
    <text evidence="6">The sequence shown here is derived from an EMBL/GenBank/DDBJ whole genome shotgun (WGS) entry which is preliminary data.</text>
</comment>
<sequence length="198" mass="22036">MKEKILVVSILILGLGIGFFGWREFKSRSAEVQEPVFVNEWSSSYLKNTENKNVFLSKIPGKLKLVYFGFSHCPDMCPRALLDMSSAVRILGEKGNALTPVFISVDPERDSPELLAKYVKQFPGERLIALTGEKAKLDRLQAAFGAVSKKVSNPQIEGGYTVDHTVFLYVMDDQNRIVATYPGGTDGKTLADAIRRFL</sequence>
<keyword evidence="3" id="KW-1015">Disulfide bond</keyword>
<dbReference type="PANTHER" id="PTHR12151">
    <property type="entry name" value="ELECTRON TRANSPORT PROTIN SCO1/SENC FAMILY MEMBER"/>
    <property type="match status" value="1"/>
</dbReference>
<dbReference type="CDD" id="cd02968">
    <property type="entry name" value="SCO"/>
    <property type="match status" value="1"/>
</dbReference>